<organism evidence="3 4">
    <name type="scientific">Pseudotabrizicola algicola</name>
    <dbReference type="NCBI Taxonomy" id="2709381"/>
    <lineage>
        <taxon>Bacteria</taxon>
        <taxon>Pseudomonadati</taxon>
        <taxon>Pseudomonadota</taxon>
        <taxon>Alphaproteobacteria</taxon>
        <taxon>Rhodobacterales</taxon>
        <taxon>Paracoccaceae</taxon>
        <taxon>Pseudotabrizicola</taxon>
    </lineage>
</organism>
<dbReference type="Pfam" id="PF01903">
    <property type="entry name" value="CbiX"/>
    <property type="match status" value="1"/>
</dbReference>
<proteinExistence type="predicted"/>
<dbReference type="Gene3D" id="3.40.50.1400">
    <property type="match status" value="2"/>
</dbReference>
<keyword evidence="1" id="KW-0479">Metal-binding</keyword>
<dbReference type="InterPro" id="IPR002762">
    <property type="entry name" value="CbiX-like"/>
</dbReference>
<comment type="caution">
    <text evidence="3">The sequence shown here is derived from an EMBL/GenBank/DDBJ whole genome shotgun (WGS) entry which is preliminary data.</text>
</comment>
<dbReference type="SUPFAM" id="SSF53800">
    <property type="entry name" value="Chelatase"/>
    <property type="match status" value="2"/>
</dbReference>
<dbReference type="CDD" id="cd03416">
    <property type="entry name" value="CbiX_SirB_N"/>
    <property type="match status" value="1"/>
</dbReference>
<name>A0A6B3RQ78_9RHOB</name>
<dbReference type="Proteomes" id="UP000481421">
    <property type="component" value="Unassembled WGS sequence"/>
</dbReference>
<dbReference type="GO" id="GO:0016829">
    <property type="term" value="F:lyase activity"/>
    <property type="evidence" value="ECO:0007669"/>
    <property type="project" value="UniProtKB-KW"/>
</dbReference>
<sequence>MTKTALIVAHGQPSEPEPAEAALAALAAQVSVHLPGWRVLSATLAADGALSAAARTAGPQGGFVFPMFMADGWFTRQHLPERLSKACHAALFAGGGCDRQGCGGASGCARWCILPPFGLDTTVQDLALRVLHEAGVPPGGEVLIAAHGSGRSTAPAEVAHALAARLKLGLLLARCEAAFIEQDPRLAEVSGFGPEAVCLPFFAAEGEHVTDDLPDALQEAGFAGRILPPLGRDPRVPAVIAAALRAAAEVTSDRP</sequence>
<dbReference type="EMBL" id="JAAIKE010000004">
    <property type="protein sequence ID" value="NEX47403.1"/>
    <property type="molecule type" value="Genomic_DNA"/>
</dbReference>
<dbReference type="GO" id="GO:0046872">
    <property type="term" value="F:metal ion binding"/>
    <property type="evidence" value="ECO:0007669"/>
    <property type="project" value="UniProtKB-KW"/>
</dbReference>
<protein>
    <submittedName>
        <fullName evidence="3">Cobalamin biosynthesis protein CbiX</fullName>
    </submittedName>
</protein>
<evidence type="ECO:0000256" key="1">
    <source>
        <dbReference type="ARBA" id="ARBA00022723"/>
    </source>
</evidence>
<accession>A0A6B3RQ78</accession>
<evidence type="ECO:0000256" key="2">
    <source>
        <dbReference type="ARBA" id="ARBA00023239"/>
    </source>
</evidence>
<keyword evidence="4" id="KW-1185">Reference proteome</keyword>
<evidence type="ECO:0000313" key="3">
    <source>
        <dbReference type="EMBL" id="NEX47403.1"/>
    </source>
</evidence>
<gene>
    <name evidence="3" type="ORF">G3572_14415</name>
</gene>
<evidence type="ECO:0000313" key="4">
    <source>
        <dbReference type="Proteomes" id="UP000481421"/>
    </source>
</evidence>
<dbReference type="AlphaFoldDB" id="A0A6B3RQ78"/>
<keyword evidence="2" id="KW-0456">Lyase</keyword>
<reference evidence="3 4" key="1">
    <citation type="submission" date="2020-02" db="EMBL/GenBank/DDBJ databases">
        <title>Rhodobacter algicola sp. nov., isolated from microalga culture.</title>
        <authorList>
            <person name="Park C.-Y."/>
        </authorList>
    </citation>
    <scope>NUCLEOTIDE SEQUENCE [LARGE SCALE GENOMIC DNA]</scope>
    <source>
        <strain evidence="3 4">ETT8</strain>
    </source>
</reference>
<dbReference type="RefSeq" id="WP_164613057.1">
    <property type="nucleotide sequence ID" value="NZ_JAAIKE010000004.1"/>
</dbReference>